<evidence type="ECO:0000256" key="6">
    <source>
        <dbReference type="ARBA" id="ARBA00023125"/>
    </source>
</evidence>
<dbReference type="EMBL" id="LN890539">
    <property type="protein sequence ID" value="CUS23148.1"/>
    <property type="molecule type" value="Genomic_DNA"/>
</dbReference>
<evidence type="ECO:0000256" key="7">
    <source>
        <dbReference type="ARBA" id="ARBA00023163"/>
    </source>
</evidence>
<dbReference type="SUPFAM" id="SSF53098">
    <property type="entry name" value="Ribonuclease H-like"/>
    <property type="match status" value="1"/>
</dbReference>
<keyword evidence="8" id="KW-0539">Nucleus</keyword>
<evidence type="ECO:0000256" key="9">
    <source>
        <dbReference type="SAM" id="MobiDB-lite"/>
    </source>
</evidence>
<evidence type="ECO:0000313" key="12">
    <source>
        <dbReference type="EMBL" id="CUS23148.1"/>
    </source>
</evidence>
<evidence type="ECO:0000256" key="8">
    <source>
        <dbReference type="ARBA" id="ARBA00023242"/>
    </source>
</evidence>
<feature type="compositionally biased region" description="Basic and acidic residues" evidence="9">
    <location>
        <begin position="39"/>
        <end position="62"/>
    </location>
</feature>
<protein>
    <submittedName>
        <fullName evidence="12">Putative transposase of the Rover hAT-like DNA transposon</fullName>
    </submittedName>
</protein>
<dbReference type="AlphaFoldDB" id="A0A0P1KV77"/>
<dbReference type="InterPro" id="IPR012337">
    <property type="entry name" value="RNaseH-like_sf"/>
</dbReference>
<evidence type="ECO:0000259" key="11">
    <source>
        <dbReference type="Pfam" id="PF05699"/>
    </source>
</evidence>
<evidence type="ECO:0000256" key="5">
    <source>
        <dbReference type="ARBA" id="ARBA00023015"/>
    </source>
</evidence>
<organism evidence="12 13">
    <name type="scientific">Lachancea quebecensis</name>
    <dbReference type="NCBI Taxonomy" id="1654605"/>
    <lineage>
        <taxon>Eukaryota</taxon>
        <taxon>Fungi</taxon>
        <taxon>Dikarya</taxon>
        <taxon>Ascomycota</taxon>
        <taxon>Saccharomycotina</taxon>
        <taxon>Saccharomycetes</taxon>
        <taxon>Saccharomycetales</taxon>
        <taxon>Saccharomycetaceae</taxon>
        <taxon>Lachancea</taxon>
    </lineage>
</organism>
<dbReference type="Proteomes" id="UP000236544">
    <property type="component" value="Unassembled WGS sequence"/>
</dbReference>
<proteinExistence type="predicted"/>
<dbReference type="PANTHER" id="PTHR46481">
    <property type="entry name" value="ZINC FINGER BED DOMAIN-CONTAINING PROTEIN 4"/>
    <property type="match status" value="1"/>
</dbReference>
<dbReference type="InterPro" id="IPR008906">
    <property type="entry name" value="HATC_C_dom"/>
</dbReference>
<evidence type="ECO:0000256" key="2">
    <source>
        <dbReference type="ARBA" id="ARBA00022723"/>
    </source>
</evidence>
<dbReference type="Pfam" id="PF05699">
    <property type="entry name" value="Dimer_Tnp_hAT"/>
    <property type="match status" value="1"/>
</dbReference>
<keyword evidence="5" id="KW-0805">Transcription regulation</keyword>
<keyword evidence="6" id="KW-0238">DNA-binding</keyword>
<comment type="subcellular location">
    <subcellularLocation>
        <location evidence="1">Nucleus</location>
    </subcellularLocation>
</comment>
<keyword evidence="2" id="KW-0479">Metal-binding</keyword>
<feature type="domain" description="HAT C-terminal dimerisation" evidence="11">
    <location>
        <begin position="684"/>
        <end position="762"/>
    </location>
</feature>
<evidence type="ECO:0000259" key="10">
    <source>
        <dbReference type="Pfam" id="PF02892"/>
    </source>
</evidence>
<keyword evidence="13" id="KW-1185">Reference proteome</keyword>
<evidence type="ECO:0000313" key="13">
    <source>
        <dbReference type="Proteomes" id="UP000236544"/>
    </source>
</evidence>
<keyword evidence="4" id="KW-0862">Zinc</keyword>
<evidence type="ECO:0000256" key="3">
    <source>
        <dbReference type="ARBA" id="ARBA00022771"/>
    </source>
</evidence>
<dbReference type="GO" id="GO:0003677">
    <property type="term" value="F:DNA binding"/>
    <property type="evidence" value="ECO:0007669"/>
    <property type="project" value="UniProtKB-KW"/>
</dbReference>
<evidence type="ECO:0000256" key="4">
    <source>
        <dbReference type="ARBA" id="ARBA00022833"/>
    </source>
</evidence>
<dbReference type="GO" id="GO:0008270">
    <property type="term" value="F:zinc ion binding"/>
    <property type="evidence" value="ECO:0007669"/>
    <property type="project" value="UniProtKB-KW"/>
</dbReference>
<evidence type="ECO:0000256" key="1">
    <source>
        <dbReference type="ARBA" id="ARBA00004123"/>
    </source>
</evidence>
<sequence length="807" mass="91987">MRGAPVPSVSAQDTSIRLAFTLEMRLTGSAALAAQNMSPEERSQNSRPSSLREEFRLEERGDSLSSKHSPGTELQNVSRAGKMWMLKSSLRSFFELKTLNGRKEARCLYCDKRYSEGESTGNMAKHVRALHPAAWETKDSNVLKVLPRDVALERLEPLRVSQWIADERRRNLGEVETAMLAVEQFLPASFVQSASWARWSDRCSPRSNIKSSTTLIKKLGTYQKHMNKSLQMNVRDSQFANIQLGIWTSDTGESFLGVMVSFAPNLWNKKMLEQAKTFKILLNNCGQAQSTHLVDLVNLGAENYTRKHLRDALILVLERYELKDKTATITVANNSCNESLFTALVYSVFGSSKPFAHRMFGKTRKIYCMIDLLNSQAERAINLLFCYPVFFDACDRINNFAKAARLTSHGSTCLEIPEIAFVPENSQFRWSSVWSQLNTFIRNYFQYEAWHVQMIENGQELQEELASRLRSCVNLESRAIELLEYFVKTFAIFYDLVTKLQQDGFDHLANGVPASYLLESFHRMCVKASNGARVTKSRAGYDFSCLNGSASLKLEDKEIVLDALRLAGCTHQEFMSHVRNNPLYYVAVILDPSAKIDTIYTMMSSEEASERVFEAKIFLDGYFKKYRENSLSQGQPLPDENSNHSSSNIYFDRRCLSTTRNEQESGGDPNEEKARSLGCVDEWSKYQEEPLHPAKSREGAIAWWYERRQKYPMLFELAVSLLYTRLSACSIEQCFQLAAKVMRDDRKRLKYNNFKTLMVLRDRFTNFGFFDGQPSDPVFSDGDSDDLLAAEDVALDDQNLPESGDDT</sequence>
<dbReference type="GO" id="GO:0046983">
    <property type="term" value="F:protein dimerization activity"/>
    <property type="evidence" value="ECO:0007669"/>
    <property type="project" value="InterPro"/>
</dbReference>
<keyword evidence="3" id="KW-0863">Zinc-finger</keyword>
<dbReference type="GO" id="GO:0005634">
    <property type="term" value="C:nucleus"/>
    <property type="evidence" value="ECO:0007669"/>
    <property type="project" value="UniProtKB-SubCell"/>
</dbReference>
<dbReference type="OrthoDB" id="4036530at2759"/>
<reference evidence="13" key="1">
    <citation type="submission" date="2015-10" db="EMBL/GenBank/DDBJ databases">
        <authorList>
            <person name="Devillers H."/>
        </authorList>
    </citation>
    <scope>NUCLEOTIDE SEQUENCE [LARGE SCALE GENOMIC DNA]</scope>
</reference>
<accession>A0A0P1KV77</accession>
<feature type="compositionally biased region" description="Polar residues" evidence="9">
    <location>
        <begin position="63"/>
        <end position="76"/>
    </location>
</feature>
<dbReference type="InterPro" id="IPR003656">
    <property type="entry name" value="Znf_BED"/>
</dbReference>
<dbReference type="InterPro" id="IPR052035">
    <property type="entry name" value="ZnF_BED_domain_contain"/>
</dbReference>
<dbReference type="Pfam" id="PF02892">
    <property type="entry name" value="zf-BED"/>
    <property type="match status" value="1"/>
</dbReference>
<feature type="region of interest" description="Disordered" evidence="9">
    <location>
        <begin position="33"/>
        <end position="76"/>
    </location>
</feature>
<feature type="domain" description="BED-type" evidence="10">
    <location>
        <begin position="102"/>
        <end position="132"/>
    </location>
</feature>
<dbReference type="PANTHER" id="PTHR46481:SF10">
    <property type="entry name" value="ZINC FINGER BED DOMAIN-CONTAINING PROTEIN 39"/>
    <property type="match status" value="1"/>
</dbReference>
<name>A0A0P1KV77_9SACH</name>
<gene>
    <name evidence="12" type="ORF">LAQU0_S08e03180t</name>
</gene>
<keyword evidence="7" id="KW-0804">Transcription</keyword>
<dbReference type="SMART" id="SM00614">
    <property type="entry name" value="ZnF_BED"/>
    <property type="match status" value="1"/>
</dbReference>